<dbReference type="InterPro" id="IPR008258">
    <property type="entry name" value="Transglycosylase_SLT_dom_1"/>
</dbReference>
<comment type="similarity">
    <text evidence="1">Belongs to the transglycosylase Slt family.</text>
</comment>
<proteinExistence type="inferred from homology"/>
<dbReference type="PANTHER" id="PTHR37423">
    <property type="entry name" value="SOLUBLE LYTIC MUREIN TRANSGLYCOSYLASE-RELATED"/>
    <property type="match status" value="1"/>
</dbReference>
<dbReference type="GO" id="GO:0042597">
    <property type="term" value="C:periplasmic space"/>
    <property type="evidence" value="ECO:0007669"/>
    <property type="project" value="InterPro"/>
</dbReference>
<protein>
    <submittedName>
        <fullName evidence="5">Lytic transglycosylase</fullName>
    </submittedName>
</protein>
<dbReference type="EMBL" id="BOPV01000001">
    <property type="protein sequence ID" value="GIL41758.1"/>
    <property type="molecule type" value="Genomic_DNA"/>
</dbReference>
<evidence type="ECO:0000256" key="3">
    <source>
        <dbReference type="ARBA" id="ARBA00022729"/>
    </source>
</evidence>
<dbReference type="CDD" id="cd13401">
    <property type="entry name" value="Slt70-like"/>
    <property type="match status" value="1"/>
</dbReference>
<feature type="domain" description="Transglycosylase SLT" evidence="4">
    <location>
        <begin position="378"/>
        <end position="479"/>
    </location>
</feature>
<name>A0A8S8XCM9_9PROT</name>
<reference evidence="5" key="1">
    <citation type="submission" date="2021-02" db="EMBL/GenBank/DDBJ databases">
        <title>Genome sequence of Rhodospirillales sp. strain TMPK1 isolated from soil.</title>
        <authorList>
            <person name="Nakai R."/>
            <person name="Kusada H."/>
            <person name="Tamaki H."/>
        </authorList>
    </citation>
    <scope>NUCLEOTIDE SEQUENCE</scope>
    <source>
        <strain evidence="5">TMPK1</strain>
    </source>
</reference>
<dbReference type="Gene3D" id="1.25.20.10">
    <property type="entry name" value="Bacterial muramidases"/>
    <property type="match status" value="2"/>
</dbReference>
<evidence type="ECO:0000256" key="2">
    <source>
        <dbReference type="ARBA" id="ARBA00009387"/>
    </source>
</evidence>
<dbReference type="AlphaFoldDB" id="A0A8S8XCM9"/>
<evidence type="ECO:0000313" key="6">
    <source>
        <dbReference type="Proteomes" id="UP000681075"/>
    </source>
</evidence>
<gene>
    <name evidence="5" type="ORF">TMPK1_39950</name>
</gene>
<comment type="similarity">
    <text evidence="2">Belongs to the virb1 family.</text>
</comment>
<comment type="caution">
    <text evidence="5">The sequence shown here is derived from an EMBL/GenBank/DDBJ whole genome shotgun (WGS) entry which is preliminary data.</text>
</comment>
<dbReference type="InterPro" id="IPR023346">
    <property type="entry name" value="Lysozyme-like_dom_sf"/>
</dbReference>
<accession>A0A8S8XCM9</accession>
<dbReference type="Pfam" id="PF01464">
    <property type="entry name" value="SLT"/>
    <property type="match status" value="1"/>
</dbReference>
<evidence type="ECO:0000313" key="5">
    <source>
        <dbReference type="EMBL" id="GIL41758.1"/>
    </source>
</evidence>
<dbReference type="InterPro" id="IPR008939">
    <property type="entry name" value="Lytic_TGlycosylase_superhlx_U"/>
</dbReference>
<keyword evidence="6" id="KW-1185">Reference proteome</keyword>
<evidence type="ECO:0000259" key="4">
    <source>
        <dbReference type="Pfam" id="PF01464"/>
    </source>
</evidence>
<sequence length="545" mass="59886">MSSALAGHGRPAATNVRPIDPTLQVASLVVRDLAPTQPVSYLPAALEGSGYRLAPNDRALYRQIFDVTAARDYANADQLLSRIEDSRLRGHVLAQRWINDPATTPDFATLKQWLDQYSDLPQAEQVLALAKTKRPAGAPLPKLGVPGTAAVAVERSVPEPSNRMGEIATQAFYDGDAKKALSAANAALASLGSKATDTRYIAGLSAWRLNQIEEASRHFEALSTARGLTPWMQSAANYWAGRARKQLGDTIGAQRWWARAAQHRTTFYGLLAQRSLSPNVDLAIKPSELIGDHIAQLAETPAGYRAIALLDIGEMKLAQAELEEIDYDRHAELREPALAVGDALHMTQLVRDLTEPAAMSRYVASQYPIPPWQPRGGFAVDPALVYALVKQESKFDPLARNPSGATGLMQLMPSTAAAMGGEHVRGQLTDPETNLALGQTYVSKLLKDPDIDGDLFLMAVAYNVGPGALTRWRKAIEETEDPLIFIEQVPNGQTRQFIQRVLTNYWIYRLKFRQDVPSLAQLANGDWPQYEWKKPKKRLAEADVQ</sequence>
<dbReference type="SUPFAM" id="SSF48435">
    <property type="entry name" value="Bacterial muramidases"/>
    <property type="match status" value="2"/>
</dbReference>
<dbReference type="Proteomes" id="UP000681075">
    <property type="component" value="Unassembled WGS sequence"/>
</dbReference>
<organism evidence="5 6">
    <name type="scientific">Roseiterribacter gracilis</name>
    <dbReference type="NCBI Taxonomy" id="2812848"/>
    <lineage>
        <taxon>Bacteria</taxon>
        <taxon>Pseudomonadati</taxon>
        <taxon>Pseudomonadota</taxon>
        <taxon>Alphaproteobacteria</taxon>
        <taxon>Rhodospirillales</taxon>
        <taxon>Roseiterribacteraceae</taxon>
        <taxon>Roseiterribacter</taxon>
    </lineage>
</organism>
<keyword evidence="3" id="KW-0732">Signal</keyword>
<dbReference type="GO" id="GO:0004553">
    <property type="term" value="F:hydrolase activity, hydrolyzing O-glycosyl compounds"/>
    <property type="evidence" value="ECO:0007669"/>
    <property type="project" value="InterPro"/>
</dbReference>
<dbReference type="SUPFAM" id="SSF53955">
    <property type="entry name" value="Lysozyme-like"/>
    <property type="match status" value="1"/>
</dbReference>
<dbReference type="PANTHER" id="PTHR37423:SF2">
    <property type="entry name" value="MEMBRANE-BOUND LYTIC MUREIN TRANSGLYCOSYLASE C"/>
    <property type="match status" value="1"/>
</dbReference>
<evidence type="ECO:0000256" key="1">
    <source>
        <dbReference type="ARBA" id="ARBA00007734"/>
    </source>
</evidence>
<dbReference type="Gene3D" id="1.10.530.10">
    <property type="match status" value="1"/>
</dbReference>